<sequence length="191" mass="21809">MSDNTPKVEATTEENTENTTPNEDNTQETPTTANPWEDTFPGKTPEEVLKENQDWKQHSREWEKRAKSWKKQVDNTSNDEKVDELNNRVETTQSRLNEVEAENGMFRDLIALEIESGSPVPISQLADSIAFRNAYNALDRNSDDFPDKLQEIVGKRAPNTTHGAHRQVEVAAEKSSGIDLYDRMFNKNKEN</sequence>
<evidence type="ECO:0000256" key="1">
    <source>
        <dbReference type="SAM" id="MobiDB-lite"/>
    </source>
</evidence>
<evidence type="ECO:0000313" key="2">
    <source>
        <dbReference type="EMBL" id="MDV2420215.1"/>
    </source>
</evidence>
<dbReference type="RefSeq" id="WP_316993806.1">
    <property type="nucleotide sequence ID" value="NZ_JAVBIB010000019.1"/>
</dbReference>
<organism evidence="2 3">
    <name type="scientific">Corynebacterium tuberculostearicum</name>
    <dbReference type="NCBI Taxonomy" id="38304"/>
    <lineage>
        <taxon>Bacteria</taxon>
        <taxon>Bacillati</taxon>
        <taxon>Actinomycetota</taxon>
        <taxon>Actinomycetes</taxon>
        <taxon>Mycobacteriales</taxon>
        <taxon>Corynebacteriaceae</taxon>
        <taxon>Corynebacterium</taxon>
    </lineage>
</organism>
<feature type="compositionally biased region" description="Basic and acidic residues" evidence="1">
    <location>
        <begin position="44"/>
        <end position="66"/>
    </location>
</feature>
<feature type="region of interest" description="Disordered" evidence="1">
    <location>
        <begin position="1"/>
        <end position="82"/>
    </location>
</feature>
<dbReference type="AlphaFoldDB" id="A0AAE4SZH7"/>
<dbReference type="Proteomes" id="UP001185706">
    <property type="component" value="Unassembled WGS sequence"/>
</dbReference>
<evidence type="ECO:0000313" key="3">
    <source>
        <dbReference type="Proteomes" id="UP001185706"/>
    </source>
</evidence>
<dbReference type="EMBL" id="JAVBIB010000019">
    <property type="protein sequence ID" value="MDV2420215.1"/>
    <property type="molecule type" value="Genomic_DNA"/>
</dbReference>
<reference evidence="2" key="1">
    <citation type="submission" date="2023-08" db="EMBL/GenBank/DDBJ databases">
        <title>Genomic characterization of the C. tuberculostearicum species complex, a ubiquitous member of the human skin microbiome.</title>
        <authorList>
            <person name="Ahmed N."/>
            <person name="Deming C."/>
            <person name="Conlan S."/>
            <person name="Segre J."/>
        </authorList>
    </citation>
    <scope>NUCLEOTIDE SEQUENCE</scope>
    <source>
        <strain evidence="2">CTNIH22</strain>
    </source>
</reference>
<gene>
    <name evidence="2" type="ORF">RAE03_10615</name>
</gene>
<name>A0AAE4SZH7_9CORY</name>
<protein>
    <recommendedName>
        <fullName evidence="4">Scaffolding protein</fullName>
    </recommendedName>
</protein>
<proteinExistence type="predicted"/>
<accession>A0AAE4SZH7</accession>
<evidence type="ECO:0008006" key="4">
    <source>
        <dbReference type="Google" id="ProtNLM"/>
    </source>
</evidence>
<feature type="compositionally biased region" description="Low complexity" evidence="1">
    <location>
        <begin position="17"/>
        <end position="32"/>
    </location>
</feature>
<comment type="caution">
    <text evidence="2">The sequence shown here is derived from an EMBL/GenBank/DDBJ whole genome shotgun (WGS) entry which is preliminary data.</text>
</comment>